<sequence length="80" mass="9588">MGFFKRLKLYFTTQNTGKDFEHEKPENWVFGIFYFNSKDYRFILPKRNQMMGWTFNFAHPISYIVLALILLVVILSSLNT</sequence>
<protein>
    <submittedName>
        <fullName evidence="2">Uncharacterized protein</fullName>
    </submittedName>
</protein>
<reference evidence="2 3" key="1">
    <citation type="submission" date="2016-10" db="EMBL/GenBank/DDBJ databases">
        <authorList>
            <person name="de Groot N.N."/>
        </authorList>
    </citation>
    <scope>NUCLEOTIDE SEQUENCE [LARGE SCALE GENOMIC DNA]</scope>
    <source>
        <strain evidence="2 3">DSM 18684</strain>
    </source>
</reference>
<evidence type="ECO:0000313" key="2">
    <source>
        <dbReference type="EMBL" id="SFH48444.1"/>
    </source>
</evidence>
<evidence type="ECO:0000256" key="1">
    <source>
        <dbReference type="SAM" id="Phobius"/>
    </source>
</evidence>
<keyword evidence="3" id="KW-1185">Reference proteome</keyword>
<feature type="transmembrane region" description="Helical" evidence="1">
    <location>
        <begin position="57"/>
        <end position="78"/>
    </location>
</feature>
<dbReference type="AlphaFoldDB" id="A0A1I3AEE3"/>
<dbReference type="Proteomes" id="UP000199666">
    <property type="component" value="Unassembled WGS sequence"/>
</dbReference>
<proteinExistence type="predicted"/>
<gene>
    <name evidence="2" type="ORF">SAMN04489864_11446</name>
</gene>
<keyword evidence="1" id="KW-0472">Membrane</keyword>
<dbReference type="OrthoDB" id="157646at2"/>
<name>A0A1I3AEE3_9SPHI</name>
<evidence type="ECO:0000313" key="3">
    <source>
        <dbReference type="Proteomes" id="UP000199666"/>
    </source>
</evidence>
<dbReference type="EMBL" id="FOPP01000014">
    <property type="protein sequence ID" value="SFH48444.1"/>
    <property type="molecule type" value="Genomic_DNA"/>
</dbReference>
<dbReference type="RefSeq" id="WP_090997894.1">
    <property type="nucleotide sequence ID" value="NZ_FOPP01000014.1"/>
</dbReference>
<accession>A0A1I3AEE3</accession>
<dbReference type="STRING" id="414048.SAMN04489864_11446"/>
<keyword evidence="1" id="KW-1133">Transmembrane helix</keyword>
<organism evidence="2 3">
    <name type="scientific">Pedobacter insulae</name>
    <dbReference type="NCBI Taxonomy" id="414048"/>
    <lineage>
        <taxon>Bacteria</taxon>
        <taxon>Pseudomonadati</taxon>
        <taxon>Bacteroidota</taxon>
        <taxon>Sphingobacteriia</taxon>
        <taxon>Sphingobacteriales</taxon>
        <taxon>Sphingobacteriaceae</taxon>
        <taxon>Pedobacter</taxon>
    </lineage>
</organism>
<keyword evidence="1" id="KW-0812">Transmembrane</keyword>